<name>A0A410FTX0_BIPS1</name>
<comment type="similarity">
    <text evidence="1">Belongs to the RutC family.</text>
</comment>
<dbReference type="NCBIfam" id="TIGR00004">
    <property type="entry name" value="Rid family detoxifying hydrolase"/>
    <property type="match status" value="1"/>
</dbReference>
<dbReference type="GO" id="GO:0019239">
    <property type="term" value="F:deaminase activity"/>
    <property type="evidence" value="ECO:0007669"/>
    <property type="project" value="TreeGrafter"/>
</dbReference>
<dbReference type="Pfam" id="PF01042">
    <property type="entry name" value="Ribonuc_L-PSP"/>
    <property type="match status" value="1"/>
</dbReference>
<dbReference type="InterPro" id="IPR035959">
    <property type="entry name" value="RutC-like_sf"/>
</dbReference>
<dbReference type="PROSITE" id="PS01094">
    <property type="entry name" value="UPF0076"/>
    <property type="match status" value="1"/>
</dbReference>
<dbReference type="PANTHER" id="PTHR11803">
    <property type="entry name" value="2-IMINOBUTANOATE/2-IMINOPROPANOATE DEAMINASE RIDA"/>
    <property type="match status" value="1"/>
</dbReference>
<dbReference type="CDD" id="cd00448">
    <property type="entry name" value="YjgF_YER057c_UK114_family"/>
    <property type="match status" value="1"/>
</dbReference>
<reference evidence="3" key="1">
    <citation type="submission" date="2018-12" db="EMBL/GenBank/DDBJ databases">
        <title>Complete genome sequence of an uncultured bacterium of the candidate phylum Bipolaricaulota.</title>
        <authorList>
            <person name="Kadnikov V.V."/>
            <person name="Mardanov A.V."/>
            <person name="Beletsky A.V."/>
            <person name="Frank Y.A."/>
            <person name="Karnachuk O.V."/>
            <person name="Ravin N.V."/>
        </authorList>
    </citation>
    <scope>NUCLEOTIDE SEQUENCE [LARGE SCALE GENOMIC DNA]</scope>
</reference>
<dbReference type="EMBL" id="CP034928">
    <property type="protein sequence ID" value="QAA76463.1"/>
    <property type="molecule type" value="Genomic_DNA"/>
</dbReference>
<dbReference type="Gene3D" id="3.30.1330.40">
    <property type="entry name" value="RutC-like"/>
    <property type="match status" value="1"/>
</dbReference>
<dbReference type="InterPro" id="IPR019897">
    <property type="entry name" value="RidA_CS"/>
</dbReference>
<dbReference type="GO" id="GO:0005829">
    <property type="term" value="C:cytosol"/>
    <property type="evidence" value="ECO:0007669"/>
    <property type="project" value="TreeGrafter"/>
</dbReference>
<evidence type="ECO:0000313" key="2">
    <source>
        <dbReference type="EMBL" id="QAA76463.1"/>
    </source>
</evidence>
<dbReference type="PANTHER" id="PTHR11803:SF58">
    <property type="entry name" value="PROTEIN HMF1-RELATED"/>
    <property type="match status" value="1"/>
</dbReference>
<dbReference type="InterPro" id="IPR006056">
    <property type="entry name" value="RidA"/>
</dbReference>
<dbReference type="FunFam" id="3.30.1330.40:FF:000001">
    <property type="entry name" value="L-PSP family endoribonuclease"/>
    <property type="match status" value="1"/>
</dbReference>
<organism evidence="2 3">
    <name type="scientific">Bipolaricaulis sibiricus</name>
    <dbReference type="NCBI Taxonomy" id="2501609"/>
    <lineage>
        <taxon>Bacteria</taxon>
        <taxon>Candidatus Bipolaricaulota</taxon>
        <taxon>Candidatus Bipolaricaulia</taxon>
        <taxon>Candidatus Bipolaricaulales</taxon>
        <taxon>Candidatus Bipolaricaulaceae</taxon>
        <taxon>Candidatus Bipolaricaulis</taxon>
    </lineage>
</organism>
<dbReference type="InterPro" id="IPR006175">
    <property type="entry name" value="YjgF/YER057c/UK114"/>
</dbReference>
<dbReference type="SUPFAM" id="SSF55298">
    <property type="entry name" value="YjgF-like"/>
    <property type="match status" value="1"/>
</dbReference>
<protein>
    <submittedName>
        <fullName evidence="2">RidA family protein</fullName>
    </submittedName>
</protein>
<evidence type="ECO:0000313" key="3">
    <source>
        <dbReference type="Proteomes" id="UP000287233"/>
    </source>
</evidence>
<accession>A0A410FTX0</accession>
<evidence type="ECO:0000256" key="1">
    <source>
        <dbReference type="ARBA" id="ARBA00010552"/>
    </source>
</evidence>
<dbReference type="KEGG" id="bih:BIP78_0697"/>
<proteinExistence type="inferred from homology"/>
<sequence>MPGRPVVPAGTAVAGPYSPAVQAGGFLFVSGQLPVTAGGALLTGSIADQTRQCLENVGRIVQSAGGTVRDLVKVTIFLADMDDFAAVNTAYAAFLGAELPARSCVEVSRLPKDARIEIEAIAYLGS</sequence>
<dbReference type="Proteomes" id="UP000287233">
    <property type="component" value="Chromosome"/>
</dbReference>
<gene>
    <name evidence="2" type="ORF">BIP78_0697</name>
</gene>
<dbReference type="AlphaFoldDB" id="A0A410FTX0"/>